<dbReference type="InterPro" id="IPR038377">
    <property type="entry name" value="Na/Glc_symporter_sf"/>
</dbReference>
<protein>
    <submittedName>
        <fullName evidence="8">Na+/proline symporter</fullName>
    </submittedName>
</protein>
<name>A0ABX0UB08_9FLAO</name>
<feature type="transmembrane region" description="Helical" evidence="7">
    <location>
        <begin position="415"/>
        <end position="434"/>
    </location>
</feature>
<feature type="transmembrane region" description="Helical" evidence="7">
    <location>
        <begin position="6"/>
        <end position="26"/>
    </location>
</feature>
<comment type="subcellular location">
    <subcellularLocation>
        <location evidence="1">Membrane</location>
        <topology evidence="1">Multi-pass membrane protein</topology>
    </subcellularLocation>
</comment>
<dbReference type="PROSITE" id="PS50283">
    <property type="entry name" value="NA_SOLUT_SYMP_3"/>
    <property type="match status" value="1"/>
</dbReference>
<organism evidence="8 9">
    <name type="scientific">Wenyingzhuangia heitensis</name>
    <dbReference type="NCBI Taxonomy" id="1487859"/>
    <lineage>
        <taxon>Bacteria</taxon>
        <taxon>Pseudomonadati</taxon>
        <taxon>Bacteroidota</taxon>
        <taxon>Flavobacteriia</taxon>
        <taxon>Flavobacteriales</taxon>
        <taxon>Flavobacteriaceae</taxon>
        <taxon>Wenyingzhuangia</taxon>
    </lineage>
</organism>
<evidence type="ECO:0000313" key="8">
    <source>
        <dbReference type="EMBL" id="NIJ45908.1"/>
    </source>
</evidence>
<sequence length="604" mass="67090">MVVLSTLDYILIGFFFLITLLIGILVSKKSGKNSSEFFLSGKNMPWWLLGLSMVATTFSTDTPNLVTDIVRQNGVSGNWVWWAFLLTGLLTVFVYAKLWRKSNVNTDIEFYELRYGGKPARFLRGFRSIYLGVVFNVLAMAGVTLAAIKIGQVMLGLEPWQIIVSAGLITVVFSAFGGFRGVVYTDFLLFFVAMIGAIAAAFYIVSLPEIGGLDNLLTHKNVINKTSFIPDFSDTNSFITILIIPLAVQWWSSWYPGAEPGGGGYIAQRMLAAKNQNHAIGATFFFNIMYFALRPWPWIIVALASLVVYPDLASIKADFPNISNDKLGHDLAYSAMLTKLPSGLLGLVLASLVAAYMSTISTHLNWGASYVVNDFYKQKIAPNASEKKLVLVGRVTTVVLMVLSSLLALQLTDAMQLFSLFLMFGAGTGLLFLLRWFWWRINAWSEISAMVSSGIISITLNQTIVDHYLFDINSGLFPVWAKYPLIVLLTTIVWITVTYCTKPESDKVLYDFYAKIQPGGKGWKSIVTKASSNSIQLVKEKEGANLPQGILAMILGCFVIYGCLFTTGFWIYGEYKNAFCATLGVFIFAVLLLKVWRKINKNVF</sequence>
<keyword evidence="9" id="KW-1185">Reference proteome</keyword>
<reference evidence="8 9" key="1">
    <citation type="submission" date="2020-03" db="EMBL/GenBank/DDBJ databases">
        <title>Genomic Encyclopedia of Type Strains, Phase IV (KMG-IV): sequencing the most valuable type-strain genomes for metagenomic binning, comparative biology and taxonomic classification.</title>
        <authorList>
            <person name="Goeker M."/>
        </authorList>
    </citation>
    <scope>NUCLEOTIDE SEQUENCE [LARGE SCALE GENOMIC DNA]</scope>
    <source>
        <strain evidence="8 9">DSM 101599</strain>
    </source>
</reference>
<dbReference type="InterPro" id="IPR001734">
    <property type="entry name" value="Na/solute_symporter"/>
</dbReference>
<feature type="transmembrane region" description="Helical" evidence="7">
    <location>
        <begin position="279"/>
        <end position="309"/>
    </location>
</feature>
<feature type="transmembrane region" description="Helical" evidence="7">
    <location>
        <begin position="344"/>
        <end position="368"/>
    </location>
</feature>
<dbReference type="PANTHER" id="PTHR11819">
    <property type="entry name" value="SOLUTE CARRIER FAMILY 5"/>
    <property type="match status" value="1"/>
</dbReference>
<comment type="caution">
    <text evidence="8">The sequence shown here is derived from an EMBL/GenBank/DDBJ whole genome shotgun (WGS) entry which is preliminary data.</text>
</comment>
<feature type="transmembrane region" description="Helical" evidence="7">
    <location>
        <begin position="389"/>
        <end position="409"/>
    </location>
</feature>
<feature type="transmembrane region" description="Helical" evidence="7">
    <location>
        <begin position="186"/>
        <end position="205"/>
    </location>
</feature>
<dbReference type="Pfam" id="PF00474">
    <property type="entry name" value="SSF"/>
    <property type="match status" value="1"/>
</dbReference>
<keyword evidence="3 7" id="KW-0812">Transmembrane</keyword>
<dbReference type="EMBL" id="JAASQL010000003">
    <property type="protein sequence ID" value="NIJ45908.1"/>
    <property type="molecule type" value="Genomic_DNA"/>
</dbReference>
<feature type="transmembrane region" description="Helical" evidence="7">
    <location>
        <begin position="480"/>
        <end position="500"/>
    </location>
</feature>
<evidence type="ECO:0000256" key="1">
    <source>
        <dbReference type="ARBA" id="ARBA00004141"/>
    </source>
</evidence>
<proteinExistence type="inferred from homology"/>
<gene>
    <name evidence="8" type="ORF">FHR24_002379</name>
</gene>
<evidence type="ECO:0000256" key="4">
    <source>
        <dbReference type="ARBA" id="ARBA00022989"/>
    </source>
</evidence>
<accession>A0ABX0UB08</accession>
<feature type="transmembrane region" description="Helical" evidence="7">
    <location>
        <begin position="238"/>
        <end position="258"/>
    </location>
</feature>
<feature type="transmembrane region" description="Helical" evidence="7">
    <location>
        <begin position="79"/>
        <end position="96"/>
    </location>
</feature>
<feature type="transmembrane region" description="Helical" evidence="7">
    <location>
        <begin position="46"/>
        <end position="67"/>
    </location>
</feature>
<evidence type="ECO:0000313" key="9">
    <source>
        <dbReference type="Proteomes" id="UP000745859"/>
    </source>
</evidence>
<dbReference type="Gene3D" id="1.20.1730.10">
    <property type="entry name" value="Sodium/glucose cotransporter"/>
    <property type="match status" value="1"/>
</dbReference>
<comment type="similarity">
    <text evidence="2 6">Belongs to the sodium:solute symporter (SSF) (TC 2.A.21) family.</text>
</comment>
<dbReference type="RefSeq" id="WP_167188925.1">
    <property type="nucleotide sequence ID" value="NZ_JAASQL010000003.1"/>
</dbReference>
<feature type="transmembrane region" description="Helical" evidence="7">
    <location>
        <begin position="549"/>
        <end position="572"/>
    </location>
</feature>
<feature type="transmembrane region" description="Helical" evidence="7">
    <location>
        <begin position="441"/>
        <end position="460"/>
    </location>
</feature>
<feature type="transmembrane region" description="Helical" evidence="7">
    <location>
        <begin position="128"/>
        <end position="148"/>
    </location>
</feature>
<dbReference type="CDD" id="cd11477">
    <property type="entry name" value="SLC5sbd_u1"/>
    <property type="match status" value="1"/>
</dbReference>
<dbReference type="PANTHER" id="PTHR11819:SF77">
    <property type="entry name" value="SODIUM_GLUCOSE COTRANSPORT PROTEIN"/>
    <property type="match status" value="1"/>
</dbReference>
<evidence type="ECO:0000256" key="3">
    <source>
        <dbReference type="ARBA" id="ARBA00022692"/>
    </source>
</evidence>
<dbReference type="Proteomes" id="UP000745859">
    <property type="component" value="Unassembled WGS sequence"/>
</dbReference>
<keyword evidence="5 7" id="KW-0472">Membrane</keyword>
<feature type="transmembrane region" description="Helical" evidence="7">
    <location>
        <begin position="160"/>
        <end position="179"/>
    </location>
</feature>
<feature type="transmembrane region" description="Helical" evidence="7">
    <location>
        <begin position="578"/>
        <end position="596"/>
    </location>
</feature>
<evidence type="ECO:0000256" key="2">
    <source>
        <dbReference type="ARBA" id="ARBA00006434"/>
    </source>
</evidence>
<evidence type="ECO:0000256" key="5">
    <source>
        <dbReference type="ARBA" id="ARBA00023136"/>
    </source>
</evidence>
<evidence type="ECO:0000256" key="6">
    <source>
        <dbReference type="RuleBase" id="RU362091"/>
    </source>
</evidence>
<keyword evidence="4 7" id="KW-1133">Transmembrane helix</keyword>
<evidence type="ECO:0000256" key="7">
    <source>
        <dbReference type="SAM" id="Phobius"/>
    </source>
</evidence>